<comment type="caution">
    <text evidence="2">The sequence shown here is derived from an EMBL/GenBank/DDBJ whole genome shotgun (WGS) entry which is preliminary data.</text>
</comment>
<dbReference type="Proteomes" id="UP000253319">
    <property type="component" value="Unassembled WGS sequence"/>
</dbReference>
<dbReference type="AlphaFoldDB" id="A0A365NZI0"/>
<reference evidence="2 3" key="1">
    <citation type="submission" date="2018-06" db="EMBL/GenBank/DDBJ databases">
        <title>Flavobacterium tibetense sp. nov., isolated from a wetland YonghuCo on Tibetan Plateau.</title>
        <authorList>
            <person name="Xing P."/>
            <person name="Phurbu D."/>
            <person name="Lu H."/>
        </authorList>
    </citation>
    <scope>NUCLEOTIDE SEQUENCE [LARGE SCALE GENOMIC DNA]</scope>
    <source>
        <strain evidence="2 3">YH5</strain>
    </source>
</reference>
<dbReference type="OrthoDB" id="1351751at2"/>
<name>A0A365NZI0_9FLAO</name>
<evidence type="ECO:0000256" key="1">
    <source>
        <dbReference type="SAM" id="Coils"/>
    </source>
</evidence>
<dbReference type="RefSeq" id="WP_113989647.1">
    <property type="nucleotide sequence ID" value="NZ_QLST01000014.1"/>
</dbReference>
<organism evidence="2 3">
    <name type="scientific">Flavobacterium tibetense</name>
    <dbReference type="NCBI Taxonomy" id="2233533"/>
    <lineage>
        <taxon>Bacteria</taxon>
        <taxon>Pseudomonadati</taxon>
        <taxon>Bacteroidota</taxon>
        <taxon>Flavobacteriia</taxon>
        <taxon>Flavobacteriales</taxon>
        <taxon>Flavobacteriaceae</taxon>
        <taxon>Flavobacterium</taxon>
    </lineage>
</organism>
<proteinExistence type="predicted"/>
<gene>
    <name evidence="2" type="ORF">DPN68_10700</name>
</gene>
<keyword evidence="3" id="KW-1185">Reference proteome</keyword>
<sequence length="164" mass="18832">MTVQICSCEGLDPKCKKCFGSGYMNTEFPEKSIKATPKKANVKHESFLPDDLHALSKKEVENIVPKIMDSLDVKSKKQMQLLHSIPFNTTTFRRDFKAKFELLQKIEDEKQALRKELDVIAAALSTSKYSIEFNFGHFLSDKVIDVTSNRELKTLLRAYKKLKK</sequence>
<protein>
    <submittedName>
        <fullName evidence="2">Uncharacterized protein</fullName>
    </submittedName>
</protein>
<keyword evidence="1" id="KW-0175">Coiled coil</keyword>
<feature type="coiled-coil region" evidence="1">
    <location>
        <begin position="96"/>
        <end position="123"/>
    </location>
</feature>
<evidence type="ECO:0000313" key="3">
    <source>
        <dbReference type="Proteomes" id="UP000253319"/>
    </source>
</evidence>
<dbReference type="EMBL" id="QLST01000014">
    <property type="protein sequence ID" value="RBA27658.1"/>
    <property type="molecule type" value="Genomic_DNA"/>
</dbReference>
<accession>A0A365NZI0</accession>
<evidence type="ECO:0000313" key="2">
    <source>
        <dbReference type="EMBL" id="RBA27658.1"/>
    </source>
</evidence>